<evidence type="ECO:0000313" key="2">
    <source>
        <dbReference type="Proteomes" id="UP001500266"/>
    </source>
</evidence>
<protein>
    <submittedName>
        <fullName evidence="1">Uncharacterized protein</fullName>
    </submittedName>
</protein>
<sequence length="102" mass="11051">MPAIYETFSSGAAPGVPARNAARSCEVRRPSPEYHRDVHWWIQQARDSAAEAQAADPSPENLMAAAQVEALASMAEALHRIASALEKQDGRERARLRGVDVG</sequence>
<evidence type="ECO:0000313" key="1">
    <source>
        <dbReference type="EMBL" id="GAA4140643.1"/>
    </source>
</evidence>
<keyword evidence="2" id="KW-1185">Reference proteome</keyword>
<comment type="caution">
    <text evidence="1">The sequence shown here is derived from an EMBL/GenBank/DDBJ whole genome shotgun (WGS) entry which is preliminary data.</text>
</comment>
<dbReference type="Proteomes" id="UP001500266">
    <property type="component" value="Unassembled WGS sequence"/>
</dbReference>
<organism evidence="1 2">
    <name type="scientific">Actinomadura keratinilytica</name>
    <dbReference type="NCBI Taxonomy" id="547461"/>
    <lineage>
        <taxon>Bacteria</taxon>
        <taxon>Bacillati</taxon>
        <taxon>Actinomycetota</taxon>
        <taxon>Actinomycetes</taxon>
        <taxon>Streptosporangiales</taxon>
        <taxon>Thermomonosporaceae</taxon>
        <taxon>Actinomadura</taxon>
    </lineage>
</organism>
<name>A0ABP7YSF4_9ACTN</name>
<dbReference type="EMBL" id="BAABDO010000034">
    <property type="protein sequence ID" value="GAA4140643.1"/>
    <property type="molecule type" value="Genomic_DNA"/>
</dbReference>
<proteinExistence type="predicted"/>
<gene>
    <name evidence="1" type="ORF">GCM10022416_28040</name>
</gene>
<reference evidence="2" key="1">
    <citation type="journal article" date="2019" name="Int. J. Syst. Evol. Microbiol.">
        <title>The Global Catalogue of Microorganisms (GCM) 10K type strain sequencing project: providing services to taxonomists for standard genome sequencing and annotation.</title>
        <authorList>
            <consortium name="The Broad Institute Genomics Platform"/>
            <consortium name="The Broad Institute Genome Sequencing Center for Infectious Disease"/>
            <person name="Wu L."/>
            <person name="Ma J."/>
        </authorList>
    </citation>
    <scope>NUCLEOTIDE SEQUENCE [LARGE SCALE GENOMIC DNA]</scope>
    <source>
        <strain evidence="2">JCM 17316</strain>
    </source>
</reference>
<accession>A0ABP7YSF4</accession>